<gene>
    <name evidence="1" type="primary">unc-36</name>
    <name evidence="1" type="ORF">CM83_3589</name>
</gene>
<dbReference type="AlphaFoldDB" id="A0A0A9XT14"/>
<feature type="non-terminal residue" evidence="1">
    <location>
        <position position="1"/>
    </location>
</feature>
<proteinExistence type="predicted"/>
<dbReference type="PANTHER" id="PTHR34415">
    <property type="entry name" value="INTEGRASE CATALYTIC DOMAIN-CONTAINING PROTEIN"/>
    <property type="match status" value="1"/>
</dbReference>
<protein>
    <submittedName>
        <fullName evidence="1">Voltage-dependent calcium channel unc-36</fullName>
    </submittedName>
</protein>
<sequence>HKVKAQTFYSRKTEARTEAMKRDDTEAIAMDFQKNLSLPNVKTNDVYYRRQLTFHPFNIHVLSSGRAIFYSYDETVGGKGSNEVVSLLHHFIFTFLDKNVRHLEIFCDSCGGQNKIFTAFRFLH</sequence>
<organism evidence="1">
    <name type="scientific">Lygus hesperus</name>
    <name type="common">Western plant bug</name>
    <dbReference type="NCBI Taxonomy" id="30085"/>
    <lineage>
        <taxon>Eukaryota</taxon>
        <taxon>Metazoa</taxon>
        <taxon>Ecdysozoa</taxon>
        <taxon>Arthropoda</taxon>
        <taxon>Hexapoda</taxon>
        <taxon>Insecta</taxon>
        <taxon>Pterygota</taxon>
        <taxon>Neoptera</taxon>
        <taxon>Paraneoptera</taxon>
        <taxon>Hemiptera</taxon>
        <taxon>Heteroptera</taxon>
        <taxon>Panheteroptera</taxon>
        <taxon>Cimicomorpha</taxon>
        <taxon>Miridae</taxon>
        <taxon>Mirini</taxon>
        <taxon>Lygus</taxon>
    </lineage>
</organism>
<dbReference type="PANTHER" id="PTHR34415:SF1">
    <property type="entry name" value="INTEGRASE CATALYTIC DOMAIN-CONTAINING PROTEIN"/>
    <property type="match status" value="1"/>
</dbReference>
<name>A0A0A9XT14_LYGHE</name>
<reference evidence="1" key="1">
    <citation type="journal article" date="2014" name="PLoS ONE">
        <title>Transcriptome-Based Identification of ABC Transporters in the Western Tarnished Plant Bug Lygus hesperus.</title>
        <authorList>
            <person name="Hull J.J."/>
            <person name="Chaney K."/>
            <person name="Geib S.M."/>
            <person name="Fabrick J.A."/>
            <person name="Brent C.S."/>
            <person name="Walsh D."/>
            <person name="Lavine L.C."/>
        </authorList>
    </citation>
    <scope>NUCLEOTIDE SEQUENCE</scope>
</reference>
<accession>A0A0A9XT14</accession>
<evidence type="ECO:0000313" key="1">
    <source>
        <dbReference type="EMBL" id="JAG23084.1"/>
    </source>
</evidence>
<dbReference type="EMBL" id="GBHO01020520">
    <property type="protein sequence ID" value="JAG23084.1"/>
    <property type="molecule type" value="Transcribed_RNA"/>
</dbReference>
<reference evidence="1" key="2">
    <citation type="submission" date="2014-07" db="EMBL/GenBank/DDBJ databases">
        <authorList>
            <person name="Hull J."/>
        </authorList>
    </citation>
    <scope>NUCLEOTIDE SEQUENCE</scope>
</reference>